<feature type="region of interest" description="Disordered" evidence="1">
    <location>
        <begin position="1"/>
        <end position="53"/>
    </location>
</feature>
<accession>A0ABN6XRQ6</accession>
<protein>
    <submittedName>
        <fullName evidence="2">Uncharacterized protein</fullName>
    </submittedName>
</protein>
<dbReference type="Proteomes" id="UP001321498">
    <property type="component" value="Chromosome"/>
</dbReference>
<organism evidence="2 3">
    <name type="scientific">Naasia aerilata</name>
    <dbReference type="NCBI Taxonomy" id="1162966"/>
    <lineage>
        <taxon>Bacteria</taxon>
        <taxon>Bacillati</taxon>
        <taxon>Actinomycetota</taxon>
        <taxon>Actinomycetes</taxon>
        <taxon>Micrococcales</taxon>
        <taxon>Microbacteriaceae</taxon>
        <taxon>Naasia</taxon>
    </lineage>
</organism>
<keyword evidence="3" id="KW-1185">Reference proteome</keyword>
<evidence type="ECO:0000313" key="2">
    <source>
        <dbReference type="EMBL" id="BDZ47665.1"/>
    </source>
</evidence>
<gene>
    <name evidence="2" type="ORF">GCM10025866_35740</name>
</gene>
<dbReference type="EMBL" id="AP027731">
    <property type="protein sequence ID" value="BDZ47665.1"/>
    <property type="molecule type" value="Genomic_DNA"/>
</dbReference>
<reference evidence="3" key="1">
    <citation type="journal article" date="2019" name="Int. J. Syst. Evol. Microbiol.">
        <title>The Global Catalogue of Microorganisms (GCM) 10K type strain sequencing project: providing services to taxonomists for standard genome sequencing and annotation.</title>
        <authorList>
            <consortium name="The Broad Institute Genomics Platform"/>
            <consortium name="The Broad Institute Genome Sequencing Center for Infectious Disease"/>
            <person name="Wu L."/>
            <person name="Ma J."/>
        </authorList>
    </citation>
    <scope>NUCLEOTIDE SEQUENCE [LARGE SCALE GENOMIC DNA]</scope>
    <source>
        <strain evidence="3">NBRC 108725</strain>
    </source>
</reference>
<sequence length="53" mass="5555">MDTIGDAGRNGDEDISPEDQTDRPDNTVNEELEEHDLPPLPTGTAPDGPAPAA</sequence>
<evidence type="ECO:0000256" key="1">
    <source>
        <dbReference type="SAM" id="MobiDB-lite"/>
    </source>
</evidence>
<evidence type="ECO:0000313" key="3">
    <source>
        <dbReference type="Proteomes" id="UP001321498"/>
    </source>
</evidence>
<proteinExistence type="predicted"/>
<name>A0ABN6XRQ6_9MICO</name>
<dbReference type="RefSeq" id="WP_286277538.1">
    <property type="nucleotide sequence ID" value="NZ_AP027731.1"/>
</dbReference>